<dbReference type="STRING" id="1707952.A6A03_07505"/>
<dbReference type="OrthoDB" id="144171at2"/>
<dbReference type="AlphaFoldDB" id="A0A178MIR3"/>
<dbReference type="GO" id="GO:0003677">
    <property type="term" value="F:DNA binding"/>
    <property type="evidence" value="ECO:0007669"/>
    <property type="project" value="UniProtKB-UniRule"/>
</dbReference>
<evidence type="ECO:0000256" key="1">
    <source>
        <dbReference type="ARBA" id="ARBA00023125"/>
    </source>
</evidence>
<reference evidence="5 6" key="1">
    <citation type="submission" date="2016-04" db="EMBL/GenBank/DDBJ databases">
        <title>Chloroflexus islandicus sp. nov., a thermophilic filamentous anoxygenic phototrophic bacterium from geyser Strokkur (Iceland).</title>
        <authorList>
            <person name="Gaisin V.A."/>
            <person name="Kalashnikov A.M."/>
            <person name="Sukhacheva M.V."/>
            <person name="Grouzdev D.S."/>
            <person name="Ivanov T.M."/>
            <person name="Kuznetsov B."/>
            <person name="Gorlenko V.M."/>
        </authorList>
    </citation>
    <scope>NUCLEOTIDE SEQUENCE [LARGE SCALE GENOMIC DNA]</scope>
    <source>
        <strain evidence="6">isl-2</strain>
    </source>
</reference>
<protein>
    <recommendedName>
        <fullName evidence="4">Core-binding (CB) domain-containing protein</fullName>
    </recommendedName>
</protein>
<organism evidence="5 6">
    <name type="scientific">Chloroflexus islandicus</name>
    <dbReference type="NCBI Taxonomy" id="1707952"/>
    <lineage>
        <taxon>Bacteria</taxon>
        <taxon>Bacillati</taxon>
        <taxon>Chloroflexota</taxon>
        <taxon>Chloroflexia</taxon>
        <taxon>Chloroflexales</taxon>
        <taxon>Chloroflexineae</taxon>
        <taxon>Chloroflexaceae</taxon>
        <taxon>Chloroflexus</taxon>
    </lineage>
</organism>
<feature type="region of interest" description="Disordered" evidence="3">
    <location>
        <begin position="408"/>
        <end position="445"/>
    </location>
</feature>
<name>A0A178MIR3_9CHLR</name>
<evidence type="ECO:0000313" key="5">
    <source>
        <dbReference type="EMBL" id="OAN48611.1"/>
    </source>
</evidence>
<keyword evidence="1 2" id="KW-0238">DNA-binding</keyword>
<dbReference type="Gene3D" id="1.10.150.130">
    <property type="match status" value="1"/>
</dbReference>
<dbReference type="InterPro" id="IPR010998">
    <property type="entry name" value="Integrase_recombinase_N"/>
</dbReference>
<accession>A0A178MIR3</accession>
<dbReference type="RefSeq" id="WP_066782809.1">
    <property type="nucleotide sequence ID" value="NZ_LWQS01000030.1"/>
</dbReference>
<gene>
    <name evidence="5" type="ORF">A6A03_07505</name>
</gene>
<dbReference type="EMBL" id="LWQS01000030">
    <property type="protein sequence ID" value="OAN48611.1"/>
    <property type="molecule type" value="Genomic_DNA"/>
</dbReference>
<dbReference type="PROSITE" id="PS51900">
    <property type="entry name" value="CB"/>
    <property type="match status" value="1"/>
</dbReference>
<sequence>MSKPELTIPKVLQALAAELDQPVSVAQLCDLMKARWSVNYAVASVRSSLRWESITLGWVRINRLQYLPLRLVLDGLRFRCWPRPQDIAEGRLPIAHLRPFAGLRRQPLPIIYDEQGAILAVKEPQAKATGFASHAAVDMRKWFQRHHFAAGDSILVEIRYQKRPELYFTYEPASAFQASRVDEQDRALLQAIVKQVDAGMKPCEEVILPIFASAPWRTGYPGRPWQYLVLSDPRLYLIEDSLLQAYDPYFDIGRLLLQGTSSDDVVFHPSLVEQAQQVQTPAKQSVIDEITALQQEIQHSRTQDQQAGLWNGDLSRESRVADEEEDHFWDTMDEMMGVAINMDEMTRAVLRMQEILPPEVQQQLSEATPEEAEVILSRHLNYLLAKAPDLFPRIDVPPMSPSNNSWITKHSVDSDSESLDELDESAWIDDDDWDDDDEFGDEEWDDDDEEDAAFTQSVNLINQYSDYLLEMGKKRSTALTQTRLLKPYAQFLASFYQRSLHEGDYATLDEFLFYYYPNHHDGSERHIRDMCGALKQFYAFLRERGVIEDDRFAQAIWKRRDQAARLMALCQKLERDYPDQPDLLAMLFKPYMS</sequence>
<evidence type="ECO:0000313" key="6">
    <source>
        <dbReference type="Proteomes" id="UP000078287"/>
    </source>
</evidence>
<dbReference type="InterPro" id="IPR044068">
    <property type="entry name" value="CB"/>
</dbReference>
<comment type="caution">
    <text evidence="5">The sequence shown here is derived from an EMBL/GenBank/DDBJ whole genome shotgun (WGS) entry which is preliminary data.</text>
</comment>
<dbReference type="Proteomes" id="UP000078287">
    <property type="component" value="Unassembled WGS sequence"/>
</dbReference>
<feature type="domain" description="Core-binding (CB)" evidence="4">
    <location>
        <begin position="455"/>
        <end position="542"/>
    </location>
</feature>
<evidence type="ECO:0000256" key="3">
    <source>
        <dbReference type="SAM" id="MobiDB-lite"/>
    </source>
</evidence>
<keyword evidence="6" id="KW-1185">Reference proteome</keyword>
<feature type="compositionally biased region" description="Acidic residues" evidence="3">
    <location>
        <begin position="414"/>
        <end position="445"/>
    </location>
</feature>
<evidence type="ECO:0000259" key="4">
    <source>
        <dbReference type="PROSITE" id="PS51900"/>
    </source>
</evidence>
<proteinExistence type="predicted"/>
<evidence type="ECO:0000256" key="2">
    <source>
        <dbReference type="PROSITE-ProRule" id="PRU01248"/>
    </source>
</evidence>